<keyword evidence="8 10" id="KW-0131">Cell cycle</keyword>
<evidence type="ECO:0000313" key="14">
    <source>
        <dbReference type="Proteomes" id="UP001220478"/>
    </source>
</evidence>
<dbReference type="Pfam" id="PF03033">
    <property type="entry name" value="Glyco_transf_28"/>
    <property type="match status" value="1"/>
</dbReference>
<feature type="binding site" evidence="10">
    <location>
        <position position="271"/>
    </location>
    <ligand>
        <name>UDP-N-acetyl-alpha-D-glucosamine</name>
        <dbReference type="ChEBI" id="CHEBI:57705"/>
    </ligand>
</feature>
<feature type="binding site" evidence="10">
    <location>
        <position position="142"/>
    </location>
    <ligand>
        <name>UDP-N-acetyl-alpha-D-glucosamine</name>
        <dbReference type="ChEBI" id="CHEBI:57705"/>
    </ligand>
</feature>
<comment type="subcellular location">
    <subcellularLocation>
        <location evidence="10">Cell membrane</location>
        <topology evidence="10">Peripheral membrane protein</topology>
        <orientation evidence="10">Cytoplasmic side</orientation>
    </subcellularLocation>
</comment>
<evidence type="ECO:0000313" key="13">
    <source>
        <dbReference type="EMBL" id="WEG35900.1"/>
    </source>
</evidence>
<reference evidence="13 14" key="1">
    <citation type="submission" date="2023-02" db="EMBL/GenBank/DDBJ databases">
        <title>Novel Oscillospiraceae bacterial genomes.</title>
        <authorList>
            <person name="Srinivasan S."/>
            <person name="Austin M.N."/>
            <person name="Fiedler T.L."/>
            <person name="Strenk S.M."/>
            <person name="Agnew K.J."/>
            <person name="Nagana Gowda G.A."/>
            <person name="Raftery D."/>
            <person name="Beamer M.A."/>
            <person name="Achilles S.L."/>
            <person name="Wiesenfeld H.C."/>
            <person name="Fredricks D.N."/>
            <person name="Hillier S.L."/>
        </authorList>
    </citation>
    <scope>NUCLEOTIDE SEQUENCE [LARGE SCALE GENOMIC DNA]</scope>
    <source>
        <strain evidence="13 14">CHIC02 1186E3-8</strain>
    </source>
</reference>
<dbReference type="PANTHER" id="PTHR21015">
    <property type="entry name" value="UDP-N-ACETYLGLUCOSAMINE--N-ACETYLMURAMYL-(PENTAPEPTIDE) PYROPHOSPHORYL-UNDECAPRENOL N-ACETYLGLUCOSAMINE TRANSFERASE 1"/>
    <property type="match status" value="1"/>
</dbReference>
<keyword evidence="1 10" id="KW-1003">Cell membrane</keyword>
<comment type="catalytic activity">
    <reaction evidence="10">
        <text>di-trans,octa-cis-undecaprenyl diphospho-N-acetyl-alpha-D-muramoyl-L-alanyl-D-glutamyl-meso-2,6-diaminopimeloyl-D-alanyl-D-alanine + UDP-N-acetyl-alpha-D-glucosamine = di-trans,octa-cis-undecaprenyl diphospho-[N-acetyl-alpha-D-glucosaminyl-(1-&gt;4)]-N-acetyl-alpha-D-muramoyl-L-alanyl-D-glutamyl-meso-2,6-diaminopimeloyl-D-alanyl-D-alanine + UDP + H(+)</text>
        <dbReference type="Rhea" id="RHEA:31227"/>
        <dbReference type="ChEBI" id="CHEBI:15378"/>
        <dbReference type="ChEBI" id="CHEBI:57705"/>
        <dbReference type="ChEBI" id="CHEBI:58223"/>
        <dbReference type="ChEBI" id="CHEBI:61387"/>
        <dbReference type="ChEBI" id="CHEBI:61388"/>
        <dbReference type="EC" id="2.4.1.227"/>
    </reaction>
</comment>
<keyword evidence="5 10" id="KW-0133">Cell shape</keyword>
<feature type="binding site" evidence="10">
    <location>
        <position position="214"/>
    </location>
    <ligand>
        <name>UDP-N-acetyl-alpha-D-glucosamine</name>
        <dbReference type="ChEBI" id="CHEBI:57705"/>
    </ligand>
</feature>
<proteinExistence type="inferred from homology"/>
<dbReference type="NCBIfam" id="TIGR01133">
    <property type="entry name" value="murG"/>
    <property type="match status" value="1"/>
</dbReference>
<evidence type="ECO:0000256" key="2">
    <source>
        <dbReference type="ARBA" id="ARBA00022618"/>
    </source>
</evidence>
<dbReference type="GO" id="GO:0016757">
    <property type="term" value="F:glycosyltransferase activity"/>
    <property type="evidence" value="ECO:0007669"/>
    <property type="project" value="UniProtKB-KW"/>
</dbReference>
<evidence type="ECO:0000256" key="10">
    <source>
        <dbReference type="HAMAP-Rule" id="MF_00033"/>
    </source>
</evidence>
<dbReference type="InterPro" id="IPR007235">
    <property type="entry name" value="Glyco_trans_28_C"/>
</dbReference>
<evidence type="ECO:0000259" key="12">
    <source>
        <dbReference type="Pfam" id="PF04101"/>
    </source>
</evidence>
<keyword evidence="14" id="KW-1185">Reference proteome</keyword>
<dbReference type="PANTHER" id="PTHR21015:SF22">
    <property type="entry name" value="GLYCOSYLTRANSFERASE"/>
    <property type="match status" value="1"/>
</dbReference>
<keyword evidence="9 10" id="KW-0961">Cell wall biogenesis/degradation</keyword>
<name>A0ABY8CAR0_9FIRM</name>
<dbReference type="EMBL" id="CP118868">
    <property type="protein sequence ID" value="WEG35900.1"/>
    <property type="molecule type" value="Genomic_DNA"/>
</dbReference>
<comment type="function">
    <text evidence="10">Cell wall formation. Catalyzes the transfer of a GlcNAc subunit on undecaprenyl-pyrophosphoryl-MurNAc-pentapeptide (lipid intermediate I) to form undecaprenyl-pyrophosphoryl-MurNAc-(pentapeptide)GlcNAc (lipid intermediate II).</text>
</comment>
<dbReference type="CDD" id="cd03785">
    <property type="entry name" value="GT28_MurG"/>
    <property type="match status" value="1"/>
</dbReference>
<organism evidence="13 14">
    <name type="scientific">Amygdalobacter indicium</name>
    <dbReference type="NCBI Taxonomy" id="3029272"/>
    <lineage>
        <taxon>Bacteria</taxon>
        <taxon>Bacillati</taxon>
        <taxon>Bacillota</taxon>
        <taxon>Clostridia</taxon>
        <taxon>Eubacteriales</taxon>
        <taxon>Oscillospiraceae</taxon>
        <taxon>Amygdalobacter</taxon>
    </lineage>
</organism>
<comment type="pathway">
    <text evidence="10">Cell wall biogenesis; peptidoglycan biosynthesis.</text>
</comment>
<evidence type="ECO:0000256" key="1">
    <source>
        <dbReference type="ARBA" id="ARBA00022475"/>
    </source>
</evidence>
<feature type="domain" description="Glycosyltransferase family 28 N-terminal" evidence="11">
    <location>
        <begin position="23"/>
        <end position="155"/>
    </location>
</feature>
<evidence type="ECO:0000256" key="9">
    <source>
        <dbReference type="ARBA" id="ARBA00023316"/>
    </source>
</evidence>
<keyword evidence="4 10" id="KW-0808">Transferase</keyword>
<feature type="domain" description="Glycosyl transferase family 28 C-terminal" evidence="12">
    <location>
        <begin position="208"/>
        <end position="374"/>
    </location>
</feature>
<comment type="similarity">
    <text evidence="10">Belongs to the glycosyltransferase 28 family. MurG subfamily.</text>
</comment>
<evidence type="ECO:0000256" key="4">
    <source>
        <dbReference type="ARBA" id="ARBA00022679"/>
    </source>
</evidence>
<evidence type="ECO:0000256" key="3">
    <source>
        <dbReference type="ARBA" id="ARBA00022676"/>
    </source>
</evidence>
<dbReference type="InterPro" id="IPR022357">
    <property type="entry name" value="MIP_CS"/>
</dbReference>
<dbReference type="Gene3D" id="3.40.50.2000">
    <property type="entry name" value="Glycogen Phosphorylase B"/>
    <property type="match status" value="2"/>
</dbReference>
<evidence type="ECO:0000256" key="6">
    <source>
        <dbReference type="ARBA" id="ARBA00022984"/>
    </source>
</evidence>
<evidence type="ECO:0000256" key="7">
    <source>
        <dbReference type="ARBA" id="ARBA00023136"/>
    </source>
</evidence>
<accession>A0ABY8CAR0</accession>
<dbReference type="InterPro" id="IPR006009">
    <property type="entry name" value="GlcNAc_MurG"/>
</dbReference>
<dbReference type="SUPFAM" id="SSF53756">
    <property type="entry name" value="UDP-Glycosyltransferase/glycogen phosphorylase"/>
    <property type="match status" value="1"/>
</dbReference>
<evidence type="ECO:0000259" key="11">
    <source>
        <dbReference type="Pfam" id="PF03033"/>
    </source>
</evidence>
<comment type="caution">
    <text evidence="10">Lacks conserved residue(s) required for the propagation of feature annotation.</text>
</comment>
<sequence>MSNFGQQLKDLQKRLDSSKATLLFTCGGTSGHINPALSVAEYIKQNYPALQIVFVGSPQGLERHLVEKAGYPFFALPARPFHKNPTALMRAVWTLARSHMQARCLIKALKPLLVFGTGGYVSAPLISAAKALHIKAALHEQNAFPGKSNLFLAKNIDLVCYSFPATAAAFSAAKRTELTGNPVPERFFHQDRCQAREELGLDQNGKYILVVGGSLGAKRLNDAVFELARRYRAARKPLPYHIILALGAKGSEQYTAAVQEYGDLIDCRNYIYDMEKYYAACDWLVCRAGALTLAEIAATGKMAIFVPYPYAAHDHQTYNARAFVEAQAALLCPDNELTADFLEATWQKLAADPQKVEQMGKQAEKLAFPKAAEDIAEALIELSGYKS</sequence>
<keyword evidence="7 10" id="KW-0472">Membrane</keyword>
<evidence type="ECO:0000256" key="8">
    <source>
        <dbReference type="ARBA" id="ARBA00023306"/>
    </source>
</evidence>
<dbReference type="PROSITE" id="PS00221">
    <property type="entry name" value="MIP"/>
    <property type="match status" value="1"/>
</dbReference>
<keyword evidence="6 10" id="KW-0573">Peptidoglycan synthesis</keyword>
<dbReference type="Pfam" id="PF04101">
    <property type="entry name" value="Glyco_tran_28_C"/>
    <property type="match status" value="1"/>
</dbReference>
<feature type="binding site" evidence="10">
    <location>
        <position position="316"/>
    </location>
    <ligand>
        <name>UDP-N-acetyl-alpha-D-glucosamine</name>
        <dbReference type="ChEBI" id="CHEBI:57705"/>
    </ligand>
</feature>
<dbReference type="RefSeq" id="WP_315568594.1">
    <property type="nucleotide sequence ID" value="NZ_CP118866.1"/>
</dbReference>
<gene>
    <name evidence="10 13" type="primary">murG</name>
    <name evidence="13" type="ORF">PYS61_01665</name>
</gene>
<dbReference type="Proteomes" id="UP001220478">
    <property type="component" value="Chromosome"/>
</dbReference>
<dbReference type="HAMAP" id="MF_00033">
    <property type="entry name" value="MurG"/>
    <property type="match status" value="1"/>
</dbReference>
<keyword evidence="3 10" id="KW-0328">Glycosyltransferase</keyword>
<protein>
    <recommendedName>
        <fullName evidence="10">UDP-N-acetylglucosamine--N-acetylmuramyl-(pentapeptide) pyrophosphoryl-undecaprenol N-acetylglucosamine transferase</fullName>
        <ecNumber evidence="10">2.4.1.227</ecNumber>
    </recommendedName>
    <alternativeName>
        <fullName evidence="10">Undecaprenyl-PP-MurNAc-pentapeptide-UDPGlcNAc GlcNAc transferase</fullName>
    </alternativeName>
</protein>
<keyword evidence="2 10" id="KW-0132">Cell division</keyword>
<dbReference type="InterPro" id="IPR004276">
    <property type="entry name" value="GlycoTrans_28_N"/>
</dbReference>
<evidence type="ECO:0000256" key="5">
    <source>
        <dbReference type="ARBA" id="ARBA00022960"/>
    </source>
</evidence>
<dbReference type="EC" id="2.4.1.227" evidence="10"/>